<feature type="transmembrane region" description="Helical" evidence="1">
    <location>
        <begin position="20"/>
        <end position="40"/>
    </location>
</feature>
<protein>
    <submittedName>
        <fullName evidence="2">Putative ovule protein</fullName>
    </submittedName>
</protein>
<reference evidence="2" key="1">
    <citation type="submission" date="2015-12" db="EMBL/GenBank/DDBJ databases">
        <title>Gene expression during late stages of embryo sac development: a critical building block for successful pollen-pistil interactions.</title>
        <authorList>
            <person name="Liu Y."/>
            <person name="Joly V."/>
            <person name="Sabar M."/>
            <person name="Matton D.P."/>
        </authorList>
    </citation>
    <scope>NUCLEOTIDE SEQUENCE</scope>
</reference>
<organism evidence="2">
    <name type="scientific">Solanum chacoense</name>
    <name type="common">Chaco potato</name>
    <dbReference type="NCBI Taxonomy" id="4108"/>
    <lineage>
        <taxon>Eukaryota</taxon>
        <taxon>Viridiplantae</taxon>
        <taxon>Streptophyta</taxon>
        <taxon>Embryophyta</taxon>
        <taxon>Tracheophyta</taxon>
        <taxon>Spermatophyta</taxon>
        <taxon>Magnoliopsida</taxon>
        <taxon>eudicotyledons</taxon>
        <taxon>Gunneridae</taxon>
        <taxon>Pentapetalae</taxon>
        <taxon>asterids</taxon>
        <taxon>lamiids</taxon>
        <taxon>Solanales</taxon>
        <taxon>Solanaceae</taxon>
        <taxon>Solanoideae</taxon>
        <taxon>Solaneae</taxon>
        <taxon>Solanum</taxon>
    </lineage>
</organism>
<evidence type="ECO:0000313" key="2">
    <source>
        <dbReference type="EMBL" id="JAP08657.1"/>
    </source>
</evidence>
<accession>A0A0V0GKB9</accession>
<keyword evidence="1" id="KW-0812">Transmembrane</keyword>
<name>A0A0V0GKB9_SOLCH</name>
<dbReference type="EMBL" id="GEDG01036512">
    <property type="protein sequence ID" value="JAP08657.1"/>
    <property type="molecule type" value="Transcribed_RNA"/>
</dbReference>
<proteinExistence type="predicted"/>
<keyword evidence="1" id="KW-0472">Membrane</keyword>
<keyword evidence="1" id="KW-1133">Transmembrane helix</keyword>
<evidence type="ECO:0000256" key="1">
    <source>
        <dbReference type="SAM" id="Phobius"/>
    </source>
</evidence>
<sequence>MYISPIHVFLASEHMYSALALYFHFLNLYIDIFSILYSVYRCIQQVHSPLLGFLTWKLQIPALFIPPRTCVSISC</sequence>
<dbReference type="AlphaFoldDB" id="A0A0V0GKB9"/>